<dbReference type="KEGG" id="vg:55013055"/>
<reference evidence="2 3" key="1">
    <citation type="submission" date="2019-03" db="EMBL/GenBank/DDBJ databases">
        <authorList>
            <person name="Douthitt C."/>
            <person name="D'Elia T."/>
            <person name="Bockoras C."/>
            <person name="Boss C."/>
            <person name="Clemons M."/>
            <person name="Green W."/>
            <person name="Harel H."/>
            <person name="Larralde J."/>
            <person name="Lopez M."/>
            <person name="Magana D."/>
            <person name="Miguel M."/>
            <person name="Muschweck L."/>
            <person name="Olivos K."/>
            <person name="Racette D."/>
            <person name="Reynolds M."/>
            <person name="Ru Y."/>
            <person name="Santana M."/>
            <person name="Simon R."/>
            <person name="Smotrilla K."/>
            <person name="Sufficool B."/>
            <person name="Tamayo B."/>
            <person name="Tirado E."/>
            <person name="Vajanyi M."/>
            <person name="Weger M."/>
            <person name="Wehr A."/>
            <person name="Whitaker K."/>
            <person name="Garlena R.A."/>
            <person name="Russell D.A."/>
            <person name="Pope W.H."/>
            <person name="Jacobs-Sera D."/>
            <person name="Hatfull G.F."/>
        </authorList>
    </citation>
    <scope>NUCLEOTIDE SEQUENCE [LARGE SCALE GENOMIC DNA]</scope>
</reference>
<organism evidence="2 3">
    <name type="scientific">Gordonia phage GodonK</name>
    <dbReference type="NCBI Taxonomy" id="2562192"/>
    <lineage>
        <taxon>Viruses</taxon>
        <taxon>Duplodnaviria</taxon>
        <taxon>Heunggongvirae</taxon>
        <taxon>Uroviricota</taxon>
        <taxon>Caudoviricetes</taxon>
        <taxon>Godonkavirus</taxon>
        <taxon>Godonkavirus godonK</taxon>
    </lineage>
</organism>
<gene>
    <name evidence="2" type="primary">219</name>
    <name evidence="2" type="ORF">SEA_GODONK_219</name>
</gene>
<dbReference type="Proteomes" id="UP000297070">
    <property type="component" value="Segment"/>
</dbReference>
<protein>
    <submittedName>
        <fullName evidence="2">Uncharacterized protein</fullName>
    </submittedName>
</protein>
<feature type="region of interest" description="Disordered" evidence="1">
    <location>
        <begin position="84"/>
        <end position="124"/>
    </location>
</feature>
<dbReference type="EMBL" id="MK620899">
    <property type="protein sequence ID" value="QBZ72807.1"/>
    <property type="molecule type" value="Genomic_DNA"/>
</dbReference>
<evidence type="ECO:0000313" key="2">
    <source>
        <dbReference type="EMBL" id="QBZ72807.1"/>
    </source>
</evidence>
<accession>A0A4D6E2F1</accession>
<dbReference type="RefSeq" id="YP_009821572.1">
    <property type="nucleotide sequence ID" value="NC_048176.1"/>
</dbReference>
<proteinExistence type="predicted"/>
<dbReference type="GeneID" id="55013055"/>
<name>A0A4D6E2F1_9CAUD</name>
<keyword evidence="3" id="KW-1185">Reference proteome</keyword>
<evidence type="ECO:0000256" key="1">
    <source>
        <dbReference type="SAM" id="MobiDB-lite"/>
    </source>
</evidence>
<evidence type="ECO:0000313" key="3">
    <source>
        <dbReference type="Proteomes" id="UP000297070"/>
    </source>
</evidence>
<sequence>MIEQHAEIAEIMRARRRASKIEWPSGGIIFDSETVWPKAWGKMSPAAGAFYRHTSTTTTSPWVITPAPHTSHVHTKVTTWGGEITREDSEPEPSHPAIKKPAKTPPMWAVDIDKKGAHKHKKKR</sequence>